<keyword evidence="2" id="KW-0472">Membrane</keyword>
<dbReference type="OMA" id="KRTSWVV"/>
<evidence type="ECO:0000256" key="1">
    <source>
        <dbReference type="ARBA" id="ARBA00007606"/>
    </source>
</evidence>
<keyword evidence="3" id="KW-0732">Signal</keyword>
<dbReference type="EMBL" id="CM016558">
    <property type="protein sequence ID" value="TKW02961.1"/>
    <property type="molecule type" value="Genomic_DNA"/>
</dbReference>
<feature type="transmembrane region" description="Helical" evidence="2">
    <location>
        <begin position="269"/>
        <end position="291"/>
    </location>
</feature>
<proteinExistence type="inferred from homology"/>
<dbReference type="PANTHER" id="PTHR32401:SF43">
    <property type="entry name" value="LEGUME LECTIN DOMAIN-CONTAINING PROTEIN"/>
    <property type="match status" value="1"/>
</dbReference>
<keyword evidence="2" id="KW-1133">Transmembrane helix</keyword>
<dbReference type="Gramene" id="TKW02961">
    <property type="protein sequence ID" value="TKW02961"/>
    <property type="gene ID" value="SEVIR_7G045200v2"/>
</dbReference>
<evidence type="ECO:0000313" key="5">
    <source>
        <dbReference type="Proteomes" id="UP000298652"/>
    </source>
</evidence>
<gene>
    <name evidence="4" type="ORF">SEVIR_7G045200v2</name>
</gene>
<sequence>MLLSDRITGAIHRLAVLLLCAAAAISGGAGAARVDTFSYPAFDTTTMRDLVAASNAAILLPASLLFEHDGAFSEFNRTEGFLLLPGTVDVWRPGAGGALAVEASFNTSFTLTAAAPVAFVLLLDSLPPLHGRGGLRGFANYTSSDDGVSIAAAGGLATVEAGPVRSYGPDDPAVGLNVTVTPNVTAASRTVWIEYDAAGHRLSVRVASAGEPRPAMALIDAPLGLAGRRTTETASVGFFAAAIQDIVVGVRDWHLAVDSFEGGGKKGTAWWVILLAVLGSVAATAAVVTAVSRLRRERNMQPPKM</sequence>
<dbReference type="Gene3D" id="2.60.120.200">
    <property type="match status" value="1"/>
</dbReference>
<keyword evidence="2" id="KW-0812">Transmembrane</keyword>
<evidence type="ECO:0000313" key="4">
    <source>
        <dbReference type="EMBL" id="TKW02961.1"/>
    </source>
</evidence>
<evidence type="ECO:0008006" key="6">
    <source>
        <dbReference type="Google" id="ProtNLM"/>
    </source>
</evidence>
<dbReference type="AlphaFoldDB" id="A0A4U6TKB3"/>
<feature type="chain" id="PRO_5020735077" description="Legume lectin domain-containing protein" evidence="3">
    <location>
        <begin position="32"/>
        <end position="305"/>
    </location>
</feature>
<keyword evidence="5" id="KW-1185">Reference proteome</keyword>
<comment type="similarity">
    <text evidence="1">Belongs to the leguminous lectin family.</text>
</comment>
<reference evidence="4" key="1">
    <citation type="submission" date="2019-03" db="EMBL/GenBank/DDBJ databases">
        <title>WGS assembly of Setaria viridis.</title>
        <authorList>
            <person name="Huang P."/>
            <person name="Jenkins J."/>
            <person name="Grimwood J."/>
            <person name="Barry K."/>
            <person name="Healey A."/>
            <person name="Mamidi S."/>
            <person name="Sreedasyam A."/>
            <person name="Shu S."/>
            <person name="Feldman M."/>
            <person name="Wu J."/>
            <person name="Yu Y."/>
            <person name="Chen C."/>
            <person name="Johnson J."/>
            <person name="Rokhsar D."/>
            <person name="Baxter I."/>
            <person name="Schmutz J."/>
            <person name="Brutnell T."/>
            <person name="Kellogg E."/>
        </authorList>
    </citation>
    <scope>NUCLEOTIDE SEQUENCE [LARGE SCALE GENOMIC DNA]</scope>
</reference>
<name>A0A4U6TKB3_SETVI</name>
<organism evidence="4 5">
    <name type="scientific">Setaria viridis</name>
    <name type="common">Green bristlegrass</name>
    <name type="synonym">Setaria italica subsp. viridis</name>
    <dbReference type="NCBI Taxonomy" id="4556"/>
    <lineage>
        <taxon>Eukaryota</taxon>
        <taxon>Viridiplantae</taxon>
        <taxon>Streptophyta</taxon>
        <taxon>Embryophyta</taxon>
        <taxon>Tracheophyta</taxon>
        <taxon>Spermatophyta</taxon>
        <taxon>Magnoliopsida</taxon>
        <taxon>Liliopsida</taxon>
        <taxon>Poales</taxon>
        <taxon>Poaceae</taxon>
        <taxon>PACMAD clade</taxon>
        <taxon>Panicoideae</taxon>
        <taxon>Panicodae</taxon>
        <taxon>Paniceae</taxon>
        <taxon>Cenchrinae</taxon>
        <taxon>Setaria</taxon>
    </lineage>
</organism>
<dbReference type="InterPro" id="IPR013320">
    <property type="entry name" value="ConA-like_dom_sf"/>
</dbReference>
<dbReference type="SUPFAM" id="SSF49899">
    <property type="entry name" value="Concanavalin A-like lectins/glucanases"/>
    <property type="match status" value="1"/>
</dbReference>
<dbReference type="InterPro" id="IPR050258">
    <property type="entry name" value="Leguminous_Lectin"/>
</dbReference>
<feature type="signal peptide" evidence="3">
    <location>
        <begin position="1"/>
        <end position="31"/>
    </location>
</feature>
<protein>
    <recommendedName>
        <fullName evidence="6">Legume lectin domain-containing protein</fullName>
    </recommendedName>
</protein>
<accession>A0A4U6TKB3</accession>
<dbReference type="PANTHER" id="PTHR32401">
    <property type="entry name" value="CONCANAVALIN A-LIKE LECTIN FAMILY PROTEIN"/>
    <property type="match status" value="1"/>
</dbReference>
<evidence type="ECO:0000256" key="3">
    <source>
        <dbReference type="SAM" id="SignalP"/>
    </source>
</evidence>
<dbReference type="Proteomes" id="UP000298652">
    <property type="component" value="Chromosome 7"/>
</dbReference>
<evidence type="ECO:0000256" key="2">
    <source>
        <dbReference type="SAM" id="Phobius"/>
    </source>
</evidence>